<dbReference type="AlphaFoldDB" id="A0A1Z5HVL3"/>
<evidence type="ECO:0000313" key="3">
    <source>
        <dbReference type="Proteomes" id="UP000197032"/>
    </source>
</evidence>
<comment type="caution">
    <text evidence="2">The sequence shown here is derived from an EMBL/GenBank/DDBJ whole genome shotgun (WGS) entry which is preliminary data.</text>
</comment>
<gene>
    <name evidence="2" type="ORF">KKC1_27060</name>
</gene>
<dbReference type="SUPFAM" id="SSF48695">
    <property type="entry name" value="Multiheme cytochromes"/>
    <property type="match status" value="1"/>
</dbReference>
<evidence type="ECO:0000256" key="1">
    <source>
        <dbReference type="SAM" id="MobiDB-lite"/>
    </source>
</evidence>
<sequence>MQCHSAGEYVSTSTSFPVKEFARNSEFCYSCHTQRPPNHKADWLPKHKGVAQEKGLQNCFVCHDINKPEKESHVTKTYCNMCHWFGENEFGGTPAGSSSQETGEEGSI</sequence>
<dbReference type="Proteomes" id="UP000197032">
    <property type="component" value="Unassembled WGS sequence"/>
</dbReference>
<feature type="region of interest" description="Disordered" evidence="1">
    <location>
        <begin position="89"/>
        <end position="108"/>
    </location>
</feature>
<organism evidence="2 3">
    <name type="scientific">Calderihabitans maritimus</name>
    <dbReference type="NCBI Taxonomy" id="1246530"/>
    <lineage>
        <taxon>Bacteria</taxon>
        <taxon>Bacillati</taxon>
        <taxon>Bacillota</taxon>
        <taxon>Clostridia</taxon>
        <taxon>Neomoorellales</taxon>
        <taxon>Calderihabitantaceae</taxon>
        <taxon>Calderihabitans</taxon>
    </lineage>
</organism>
<dbReference type="InterPro" id="IPR036280">
    <property type="entry name" value="Multihaem_cyt_sf"/>
</dbReference>
<evidence type="ECO:0000313" key="2">
    <source>
        <dbReference type="EMBL" id="GAW93576.1"/>
    </source>
</evidence>
<name>A0A1Z5HVL3_9FIRM</name>
<accession>A0A1Z5HVL3</accession>
<reference evidence="3" key="1">
    <citation type="journal article" date="2017" name="Appl. Environ. Microbiol.">
        <title>Genomic Analysis of Calderihabitans maritimus KKC1, a Thermophilic, Hydrogenogenic, Carboxydotrophic Bacterium Isolated from Marine Sediment.</title>
        <authorList>
            <person name="Omae K."/>
            <person name="Yoneda Y."/>
            <person name="Fukuyama Y."/>
            <person name="Yoshida T."/>
            <person name="Sako Y."/>
        </authorList>
    </citation>
    <scope>NUCLEOTIDE SEQUENCE [LARGE SCALE GENOMIC DNA]</scope>
    <source>
        <strain evidence="3">KKC1</strain>
    </source>
</reference>
<keyword evidence="3" id="KW-1185">Reference proteome</keyword>
<dbReference type="EMBL" id="BDGJ01000164">
    <property type="protein sequence ID" value="GAW93576.1"/>
    <property type="molecule type" value="Genomic_DNA"/>
</dbReference>
<dbReference type="Gene3D" id="1.10.1130.10">
    <property type="entry name" value="Flavocytochrome C3, Chain A"/>
    <property type="match status" value="1"/>
</dbReference>
<proteinExistence type="predicted"/>
<protein>
    <submittedName>
        <fullName evidence="2">Uncharacterized protein</fullName>
    </submittedName>
</protein>